<evidence type="ECO:0000313" key="2">
    <source>
        <dbReference type="EMBL" id="CAG5124457.1"/>
    </source>
</evidence>
<dbReference type="Proteomes" id="UP000678393">
    <property type="component" value="Unassembled WGS sequence"/>
</dbReference>
<feature type="region of interest" description="Disordered" evidence="1">
    <location>
        <begin position="121"/>
        <end position="148"/>
    </location>
</feature>
<comment type="caution">
    <text evidence="2">The sequence shown here is derived from an EMBL/GenBank/DDBJ whole genome shotgun (WGS) entry which is preliminary data.</text>
</comment>
<accession>A0A8S3Z4N4</accession>
<name>A0A8S3Z4N4_9EUPU</name>
<dbReference type="EMBL" id="CAJHNH020001779">
    <property type="protein sequence ID" value="CAG5124457.1"/>
    <property type="molecule type" value="Genomic_DNA"/>
</dbReference>
<reference evidence="2" key="1">
    <citation type="submission" date="2021-04" db="EMBL/GenBank/DDBJ databases">
        <authorList>
            <consortium name="Molecular Ecology Group"/>
        </authorList>
    </citation>
    <scope>NUCLEOTIDE SEQUENCE</scope>
</reference>
<evidence type="ECO:0000256" key="1">
    <source>
        <dbReference type="SAM" id="MobiDB-lite"/>
    </source>
</evidence>
<sequence length="191" mass="20527">MSKFVCLEFAQADTRISVPNDLLAEASQDSDSILHSTDSDVFLADIPPEGLVCPNYVNLALEEARAAAAPPPLACQEIVLPPSHETVTNYANLTLHGPRIPKAFKQVNYIVIDHNNQSNEAVSSNVGGNAGNNSPTSPTSCMSIPESPSRKTESYAMIDFDRTVALSNATRLTEDGGTRKTRHNSTISDMP</sequence>
<feature type="region of interest" description="Disordered" evidence="1">
    <location>
        <begin position="171"/>
        <end position="191"/>
    </location>
</feature>
<feature type="compositionally biased region" description="Low complexity" evidence="1">
    <location>
        <begin position="121"/>
        <end position="134"/>
    </location>
</feature>
<keyword evidence="3" id="KW-1185">Reference proteome</keyword>
<gene>
    <name evidence="2" type="ORF">CUNI_LOCUS10015</name>
</gene>
<organism evidence="2 3">
    <name type="scientific">Candidula unifasciata</name>
    <dbReference type="NCBI Taxonomy" id="100452"/>
    <lineage>
        <taxon>Eukaryota</taxon>
        <taxon>Metazoa</taxon>
        <taxon>Spiralia</taxon>
        <taxon>Lophotrochozoa</taxon>
        <taxon>Mollusca</taxon>
        <taxon>Gastropoda</taxon>
        <taxon>Heterobranchia</taxon>
        <taxon>Euthyneura</taxon>
        <taxon>Panpulmonata</taxon>
        <taxon>Eupulmonata</taxon>
        <taxon>Stylommatophora</taxon>
        <taxon>Helicina</taxon>
        <taxon>Helicoidea</taxon>
        <taxon>Geomitridae</taxon>
        <taxon>Candidula</taxon>
    </lineage>
</organism>
<dbReference type="OrthoDB" id="6279276at2759"/>
<evidence type="ECO:0000313" key="3">
    <source>
        <dbReference type="Proteomes" id="UP000678393"/>
    </source>
</evidence>
<proteinExistence type="predicted"/>
<protein>
    <submittedName>
        <fullName evidence="2">Uncharacterized protein</fullName>
    </submittedName>
</protein>
<dbReference type="AlphaFoldDB" id="A0A8S3Z4N4"/>